<organism evidence="2">
    <name type="scientific">Nyssomyia neivai</name>
    <dbReference type="NCBI Taxonomy" id="330878"/>
    <lineage>
        <taxon>Eukaryota</taxon>
        <taxon>Metazoa</taxon>
        <taxon>Ecdysozoa</taxon>
        <taxon>Arthropoda</taxon>
        <taxon>Hexapoda</taxon>
        <taxon>Insecta</taxon>
        <taxon>Pterygota</taxon>
        <taxon>Neoptera</taxon>
        <taxon>Endopterygota</taxon>
        <taxon>Diptera</taxon>
        <taxon>Nematocera</taxon>
        <taxon>Psychodoidea</taxon>
        <taxon>Psychodidae</taxon>
        <taxon>Nyssomyia</taxon>
    </lineage>
</organism>
<dbReference type="EMBL" id="GFDF01011324">
    <property type="protein sequence ID" value="JAV02760.1"/>
    <property type="molecule type" value="Transcribed_RNA"/>
</dbReference>
<reference evidence="2" key="1">
    <citation type="submission" date="2016-12" db="EMBL/GenBank/DDBJ databases">
        <title>An insight into the sialome and mialome of the sand fly, Nyssomyia neivai.</title>
        <authorList>
            <person name="Sebastian V."/>
            <person name="Goulart T.M."/>
            <person name="Oliveira W."/>
            <person name="Calvo E."/>
            <person name="Oliveira L.F."/>
            <person name="Pinto M.C."/>
            <person name="Rosselino A.M."/>
            <person name="Ribeiro J.M."/>
        </authorList>
    </citation>
    <scope>NUCLEOTIDE SEQUENCE</scope>
</reference>
<sequence length="66" mass="7253">MESPRKDNESSVTDAKAQSVPEARVPVVEPICVKVHIPQLFNVIKAPTVCPPGQRLDQTGKCRPIF</sequence>
<feature type="region of interest" description="Disordered" evidence="1">
    <location>
        <begin position="1"/>
        <end position="22"/>
    </location>
</feature>
<proteinExistence type="predicted"/>
<dbReference type="AlphaFoldDB" id="A0A1L8D8U1"/>
<accession>A0A1L8D8U1</accession>
<evidence type="ECO:0000313" key="2">
    <source>
        <dbReference type="EMBL" id="JAV02760.1"/>
    </source>
</evidence>
<name>A0A1L8D8U1_9DIPT</name>
<evidence type="ECO:0000256" key="1">
    <source>
        <dbReference type="SAM" id="MobiDB-lite"/>
    </source>
</evidence>
<protein>
    <submittedName>
        <fullName evidence="2">Uncharacterized protein</fullName>
    </submittedName>
</protein>